<keyword evidence="9" id="KW-1185">Reference proteome</keyword>
<dbReference type="GO" id="GO:0008615">
    <property type="term" value="P:pyridoxine biosynthetic process"/>
    <property type="evidence" value="ECO:0007669"/>
    <property type="project" value="UniProtKB-UniRule"/>
</dbReference>
<dbReference type="InterPro" id="IPR037510">
    <property type="entry name" value="PdxA"/>
</dbReference>
<dbReference type="RefSeq" id="WP_184476104.1">
    <property type="nucleotide sequence ID" value="NZ_JACHOV010000010.1"/>
</dbReference>
<dbReference type="GO" id="GO:0008270">
    <property type="term" value="F:zinc ion binding"/>
    <property type="evidence" value="ECO:0007669"/>
    <property type="project" value="UniProtKB-UniRule"/>
</dbReference>
<organism evidence="8 9">
    <name type="scientific">Rhizorhapis suberifaciens</name>
    <name type="common">corky root of lettuce</name>
    <dbReference type="NCBI Taxonomy" id="13656"/>
    <lineage>
        <taxon>Bacteria</taxon>
        <taxon>Pseudomonadati</taxon>
        <taxon>Pseudomonadota</taxon>
        <taxon>Alphaproteobacteria</taxon>
        <taxon>Sphingomonadales</taxon>
        <taxon>Sphingomonadaceae</taxon>
        <taxon>Rhizorhapis</taxon>
    </lineage>
</organism>
<comment type="subcellular location">
    <subcellularLocation>
        <location evidence="7">Cytoplasm</location>
    </subcellularLocation>
</comment>
<evidence type="ECO:0000256" key="6">
    <source>
        <dbReference type="ARBA" id="ARBA00023096"/>
    </source>
</evidence>
<dbReference type="EMBL" id="JACHOV010000010">
    <property type="protein sequence ID" value="MBB4642242.1"/>
    <property type="molecule type" value="Genomic_DNA"/>
</dbReference>
<dbReference type="GO" id="GO:0000287">
    <property type="term" value="F:magnesium ion binding"/>
    <property type="evidence" value="ECO:0007669"/>
    <property type="project" value="UniProtKB-UniRule"/>
</dbReference>
<comment type="subunit">
    <text evidence="7">Homodimer.</text>
</comment>
<comment type="similarity">
    <text evidence="7">Belongs to the PdxA family.</text>
</comment>
<keyword evidence="2 7" id="KW-0479">Metal-binding</keyword>
<feature type="binding site" evidence="7">
    <location>
        <position position="134"/>
    </location>
    <ligand>
        <name>substrate</name>
    </ligand>
</feature>
<dbReference type="GO" id="GO:0050897">
    <property type="term" value="F:cobalt ion binding"/>
    <property type="evidence" value="ECO:0007669"/>
    <property type="project" value="UniProtKB-UniRule"/>
</dbReference>
<evidence type="ECO:0000313" key="9">
    <source>
        <dbReference type="Proteomes" id="UP000575068"/>
    </source>
</evidence>
<comment type="caution">
    <text evidence="8">The sequence shown here is derived from an EMBL/GenBank/DDBJ whole genome shotgun (WGS) entry which is preliminary data.</text>
</comment>
<keyword evidence="1 7" id="KW-0963">Cytoplasm</keyword>
<dbReference type="GO" id="GO:0042823">
    <property type="term" value="P:pyridoxal phosphate biosynthetic process"/>
    <property type="evidence" value="ECO:0007669"/>
    <property type="project" value="UniProtKB-UniRule"/>
</dbReference>
<keyword evidence="5 7" id="KW-0520">NAD</keyword>
<evidence type="ECO:0000256" key="5">
    <source>
        <dbReference type="ARBA" id="ARBA00023027"/>
    </source>
</evidence>
<dbReference type="NCBIfam" id="NF003699">
    <property type="entry name" value="PRK05312.1"/>
    <property type="match status" value="1"/>
</dbReference>
<comment type="cofactor">
    <cofactor evidence="7">
        <name>Zn(2+)</name>
        <dbReference type="ChEBI" id="CHEBI:29105"/>
    </cofactor>
    <cofactor evidence="7">
        <name>Mg(2+)</name>
        <dbReference type="ChEBI" id="CHEBI:18420"/>
    </cofactor>
    <cofactor evidence="7">
        <name>Co(2+)</name>
        <dbReference type="ChEBI" id="CHEBI:48828"/>
    </cofactor>
    <text evidence="7">Binds 1 divalent metal cation per subunit. Can use ions such as Zn(2+), Mg(2+) or Co(2+).</text>
</comment>
<comment type="pathway">
    <text evidence="7">Cofactor biosynthesis; pyridoxine 5'-phosphate biosynthesis; pyridoxine 5'-phosphate from D-erythrose 4-phosphate: step 4/5.</text>
</comment>
<evidence type="ECO:0000256" key="4">
    <source>
        <dbReference type="ARBA" id="ARBA00023002"/>
    </source>
</evidence>
<dbReference type="InterPro" id="IPR005255">
    <property type="entry name" value="PdxA_fam"/>
</dbReference>
<comment type="catalytic activity">
    <reaction evidence="7">
        <text>4-(phosphooxy)-L-threonine + NAD(+) = 3-amino-2-oxopropyl phosphate + CO2 + NADH</text>
        <dbReference type="Rhea" id="RHEA:32275"/>
        <dbReference type="ChEBI" id="CHEBI:16526"/>
        <dbReference type="ChEBI" id="CHEBI:57279"/>
        <dbReference type="ChEBI" id="CHEBI:57540"/>
        <dbReference type="ChEBI" id="CHEBI:57945"/>
        <dbReference type="ChEBI" id="CHEBI:58452"/>
        <dbReference type="EC" id="1.1.1.262"/>
    </reaction>
</comment>
<dbReference type="PANTHER" id="PTHR30004:SF6">
    <property type="entry name" value="D-THREONATE 4-PHOSPHATE DEHYDROGENASE"/>
    <property type="match status" value="1"/>
</dbReference>
<dbReference type="AlphaFoldDB" id="A0A840HVC1"/>
<comment type="function">
    <text evidence="7">Catalyzes the NAD(P)-dependent oxidation of 4-(phosphooxy)-L-threonine (HTP) into 2-amino-3-oxo-4-(phosphooxy)butyric acid which spontaneously decarboxylates to form 3-amino-2-oxopropyl phosphate (AHAP).</text>
</comment>
<feature type="binding site" evidence="7">
    <location>
        <position position="165"/>
    </location>
    <ligand>
        <name>a divalent metal cation</name>
        <dbReference type="ChEBI" id="CHEBI:60240"/>
        <note>ligand shared between dimeric partners</note>
    </ligand>
</feature>
<dbReference type="NCBIfam" id="TIGR00557">
    <property type="entry name" value="pdxA"/>
    <property type="match status" value="1"/>
</dbReference>
<dbReference type="EC" id="1.1.1.262" evidence="7"/>
<dbReference type="HAMAP" id="MF_00536">
    <property type="entry name" value="PdxA"/>
    <property type="match status" value="1"/>
</dbReference>
<keyword evidence="7" id="KW-0862">Zinc</keyword>
<dbReference type="GO" id="GO:0050570">
    <property type="term" value="F:4-hydroxythreonine-4-phosphate dehydrogenase activity"/>
    <property type="evidence" value="ECO:0007669"/>
    <property type="project" value="UniProtKB-UniRule"/>
</dbReference>
<keyword evidence="7" id="KW-0460">Magnesium</keyword>
<dbReference type="UniPathway" id="UPA00244">
    <property type="reaction ID" value="UER00312"/>
</dbReference>
<comment type="caution">
    <text evidence="7">Lacks conserved residue(s) required for the propagation of feature annotation.</text>
</comment>
<feature type="binding site" evidence="7">
    <location>
        <position position="291"/>
    </location>
    <ligand>
        <name>substrate</name>
    </ligand>
</feature>
<feature type="binding site" evidence="7">
    <location>
        <position position="265"/>
    </location>
    <ligand>
        <name>a divalent metal cation</name>
        <dbReference type="ChEBI" id="CHEBI:60240"/>
        <note>ligand shared between dimeric partners</note>
    </ligand>
</feature>
<dbReference type="Gene3D" id="3.40.718.10">
    <property type="entry name" value="Isopropylmalate Dehydrogenase"/>
    <property type="match status" value="1"/>
</dbReference>
<proteinExistence type="inferred from homology"/>
<sequence>MSIAPFAVSLGDPAGVGPEIVAKAWEHRHKRALPCFFAVGDIASLTAVWDGPVVRLEDPAKAAAAFNDALPCLHIEDGGPVVPGQPSYESARCALQSLELSAGLARSGSAGGIVTAPVSKKQLYSVGFTHPGQTEFIAERCGVARSNAVMMLMGPTLRVVPITTHIPLKEVFEVISIDLIKSRAYAVVKGLQKNFAIDKPRLALAGINPHAGEEGALGMEEIEIFTPAVEQLRSEGIDISGPWSADSMFHERARATYDVALCAYHDQALIPVKTLHFDDGVNMTLGLPIVRTSPDHGTAFGIAGKGEAHPGAMIAAIEIAAISAENRATYCHAST</sequence>
<keyword evidence="3 7" id="KW-0521">NADP</keyword>
<dbReference type="Proteomes" id="UP000575068">
    <property type="component" value="Unassembled WGS sequence"/>
</dbReference>
<dbReference type="PANTHER" id="PTHR30004">
    <property type="entry name" value="4-HYDROXYTHREONINE-4-PHOSPHATE DEHYDROGENASE"/>
    <property type="match status" value="1"/>
</dbReference>
<evidence type="ECO:0000256" key="3">
    <source>
        <dbReference type="ARBA" id="ARBA00022857"/>
    </source>
</evidence>
<reference evidence="8 9" key="1">
    <citation type="submission" date="2020-08" db="EMBL/GenBank/DDBJ databases">
        <title>Genomic Encyclopedia of Type Strains, Phase IV (KMG-IV): sequencing the most valuable type-strain genomes for metagenomic binning, comparative biology and taxonomic classification.</title>
        <authorList>
            <person name="Goeker M."/>
        </authorList>
    </citation>
    <scope>NUCLEOTIDE SEQUENCE [LARGE SCALE GENOMIC DNA]</scope>
    <source>
        <strain evidence="8 9">DSM 7465</strain>
    </source>
</reference>
<keyword evidence="6 7" id="KW-0664">Pyridoxine biosynthesis</keyword>
<dbReference type="Pfam" id="PF04166">
    <property type="entry name" value="PdxA"/>
    <property type="match status" value="1"/>
</dbReference>
<evidence type="ECO:0000256" key="7">
    <source>
        <dbReference type="HAMAP-Rule" id="MF_00536"/>
    </source>
</evidence>
<protein>
    <recommendedName>
        <fullName evidence="7">4-hydroxythreonine-4-phosphate dehydrogenase</fullName>
        <ecNumber evidence="7">1.1.1.262</ecNumber>
    </recommendedName>
    <alternativeName>
        <fullName evidence="7">4-(phosphohydroxy)-L-threonine dehydrogenase</fullName>
    </alternativeName>
</protein>
<accession>A0A840HVC1</accession>
<name>A0A840HVC1_9SPHN</name>
<comment type="miscellaneous">
    <text evidence="7">The active site is located at the dimer interface.</text>
</comment>
<keyword evidence="4 7" id="KW-0560">Oxidoreductase</keyword>
<dbReference type="GO" id="GO:0005737">
    <property type="term" value="C:cytoplasm"/>
    <property type="evidence" value="ECO:0007669"/>
    <property type="project" value="UniProtKB-SubCell"/>
</dbReference>
<keyword evidence="7" id="KW-0170">Cobalt</keyword>
<gene>
    <name evidence="7" type="primary">pdxA</name>
    <name evidence="8" type="ORF">HNQ99_002567</name>
</gene>
<evidence type="ECO:0000256" key="1">
    <source>
        <dbReference type="ARBA" id="ARBA00022490"/>
    </source>
</evidence>
<feature type="binding site" evidence="7">
    <location>
        <position position="273"/>
    </location>
    <ligand>
        <name>substrate</name>
    </ligand>
</feature>
<evidence type="ECO:0000256" key="2">
    <source>
        <dbReference type="ARBA" id="ARBA00022723"/>
    </source>
</evidence>
<dbReference type="SUPFAM" id="SSF53659">
    <property type="entry name" value="Isocitrate/Isopropylmalate dehydrogenase-like"/>
    <property type="match status" value="1"/>
</dbReference>
<feature type="binding site" evidence="7">
    <location>
        <position position="210"/>
    </location>
    <ligand>
        <name>a divalent metal cation</name>
        <dbReference type="ChEBI" id="CHEBI:60240"/>
        <note>ligand shared between dimeric partners</note>
    </ligand>
</feature>
<dbReference type="GO" id="GO:0051287">
    <property type="term" value="F:NAD binding"/>
    <property type="evidence" value="ECO:0007669"/>
    <property type="project" value="InterPro"/>
</dbReference>
<feature type="binding site" evidence="7">
    <location>
        <position position="282"/>
    </location>
    <ligand>
        <name>substrate</name>
    </ligand>
</feature>
<evidence type="ECO:0000313" key="8">
    <source>
        <dbReference type="EMBL" id="MBB4642242.1"/>
    </source>
</evidence>